<dbReference type="Pfam" id="PF00106">
    <property type="entry name" value="adh_short"/>
    <property type="match status" value="1"/>
</dbReference>
<dbReference type="PANTHER" id="PTHR43976">
    <property type="entry name" value="SHORT CHAIN DEHYDROGENASE"/>
    <property type="match status" value="1"/>
</dbReference>
<dbReference type="InterPro" id="IPR051911">
    <property type="entry name" value="SDR_oxidoreductase"/>
</dbReference>
<dbReference type="GO" id="GO:0016491">
    <property type="term" value="F:oxidoreductase activity"/>
    <property type="evidence" value="ECO:0007669"/>
    <property type="project" value="UniProtKB-KW"/>
</dbReference>
<evidence type="ECO:0000256" key="1">
    <source>
        <dbReference type="ARBA" id="ARBA00006484"/>
    </source>
</evidence>
<name>A0A1F5YPV9_9BACT</name>
<comment type="similarity">
    <text evidence="1 3">Belongs to the short-chain dehydrogenases/reductases (SDR) family.</text>
</comment>
<proteinExistence type="inferred from homology"/>
<dbReference type="STRING" id="1798374.A2Z33_01700"/>
<dbReference type="InterPro" id="IPR002347">
    <property type="entry name" value="SDR_fam"/>
</dbReference>
<dbReference type="PANTHER" id="PTHR43976:SF16">
    <property type="entry name" value="SHORT-CHAIN DEHYDROGENASE_REDUCTASE FAMILY PROTEIN"/>
    <property type="match status" value="1"/>
</dbReference>
<evidence type="ECO:0000256" key="2">
    <source>
        <dbReference type="ARBA" id="ARBA00023002"/>
    </source>
</evidence>
<evidence type="ECO:0000313" key="4">
    <source>
        <dbReference type="EMBL" id="OGG01932.1"/>
    </source>
</evidence>
<dbReference type="SUPFAM" id="SSF51735">
    <property type="entry name" value="NAD(P)-binding Rossmann-fold domains"/>
    <property type="match status" value="1"/>
</dbReference>
<protein>
    <recommendedName>
        <fullName evidence="6">Short-chain dehydrogenase/reductase</fullName>
    </recommendedName>
</protein>
<dbReference type="AlphaFoldDB" id="A0A1F5YPV9"/>
<evidence type="ECO:0008006" key="6">
    <source>
        <dbReference type="Google" id="ProtNLM"/>
    </source>
</evidence>
<dbReference type="Proteomes" id="UP000178448">
    <property type="component" value="Unassembled WGS sequence"/>
</dbReference>
<evidence type="ECO:0000313" key="5">
    <source>
        <dbReference type="Proteomes" id="UP000178448"/>
    </source>
</evidence>
<accession>A0A1F5YPV9</accession>
<evidence type="ECO:0000256" key="3">
    <source>
        <dbReference type="RuleBase" id="RU000363"/>
    </source>
</evidence>
<dbReference type="PRINTS" id="PR00080">
    <property type="entry name" value="SDRFAMILY"/>
</dbReference>
<dbReference type="InterPro" id="IPR036291">
    <property type="entry name" value="NAD(P)-bd_dom_sf"/>
</dbReference>
<organism evidence="4 5">
    <name type="scientific">Candidatus Gottesmanbacteria bacterium RBG_16_52_11</name>
    <dbReference type="NCBI Taxonomy" id="1798374"/>
    <lineage>
        <taxon>Bacteria</taxon>
        <taxon>Candidatus Gottesmaniibacteriota</taxon>
    </lineage>
</organism>
<keyword evidence="2" id="KW-0560">Oxidoreductase</keyword>
<dbReference type="EMBL" id="MFJD01000009">
    <property type="protein sequence ID" value="OGG01932.1"/>
    <property type="molecule type" value="Genomic_DNA"/>
</dbReference>
<dbReference type="PRINTS" id="PR00081">
    <property type="entry name" value="GDHRDH"/>
</dbReference>
<reference evidence="4 5" key="1">
    <citation type="journal article" date="2016" name="Nat. Commun.">
        <title>Thousands of microbial genomes shed light on interconnected biogeochemical processes in an aquifer system.</title>
        <authorList>
            <person name="Anantharaman K."/>
            <person name="Brown C.T."/>
            <person name="Hug L.A."/>
            <person name="Sharon I."/>
            <person name="Castelle C.J."/>
            <person name="Probst A.J."/>
            <person name="Thomas B.C."/>
            <person name="Singh A."/>
            <person name="Wilkins M.J."/>
            <person name="Karaoz U."/>
            <person name="Brodie E.L."/>
            <person name="Williams K.H."/>
            <person name="Hubbard S.S."/>
            <person name="Banfield J.F."/>
        </authorList>
    </citation>
    <scope>NUCLEOTIDE SEQUENCE [LARGE SCALE GENOMIC DNA]</scope>
</reference>
<comment type="caution">
    <text evidence="4">The sequence shown here is derived from an EMBL/GenBank/DDBJ whole genome shotgun (WGS) entry which is preliminary data.</text>
</comment>
<gene>
    <name evidence="4" type="ORF">A2Z33_01700</name>
</gene>
<sequence length="280" mass="30976">MLSPKTVFITGCSTGIGRAAAELFIRRGWNVVASARRIGQIADLGKYPECLALTLDVTDVPGIRSAVRSALRRFDRIDVLVNNAGYGLLGPFEAATDAQIRRQFATNVTGVIDVTRAVLPIMRRQRSGTVIMISSVSGRISFPFYSFYDATKFALEGMMESLSLELSPLGIRIRLVEPGPVDTDFFTRSAVITRSRNAREYDKFADGSFRRLGKYHKMFVAPAGDIAGVIYRAATDGGNRLRYPAGKISPAILLMHKILPERLFNRLMHFRFGYTVGQEG</sequence>
<dbReference type="CDD" id="cd05374">
    <property type="entry name" value="17beta-HSD-like_SDR_c"/>
    <property type="match status" value="1"/>
</dbReference>
<dbReference type="Gene3D" id="3.40.50.720">
    <property type="entry name" value="NAD(P)-binding Rossmann-like Domain"/>
    <property type="match status" value="1"/>
</dbReference>